<accession>A0A645H6D5</accession>
<comment type="caution">
    <text evidence="1">The sequence shown here is derived from an EMBL/GenBank/DDBJ whole genome shotgun (WGS) entry which is preliminary data.</text>
</comment>
<dbReference type="EMBL" id="VSSQ01086891">
    <property type="protein sequence ID" value="MPN34056.1"/>
    <property type="molecule type" value="Genomic_DNA"/>
</dbReference>
<protein>
    <submittedName>
        <fullName evidence="1">Uncharacterized protein</fullName>
    </submittedName>
</protein>
<reference evidence="1" key="1">
    <citation type="submission" date="2019-08" db="EMBL/GenBank/DDBJ databases">
        <authorList>
            <person name="Kucharzyk K."/>
            <person name="Murdoch R.W."/>
            <person name="Higgins S."/>
            <person name="Loffler F."/>
        </authorList>
    </citation>
    <scope>NUCLEOTIDE SEQUENCE</scope>
</reference>
<dbReference type="AlphaFoldDB" id="A0A645H6D5"/>
<organism evidence="1">
    <name type="scientific">bioreactor metagenome</name>
    <dbReference type="NCBI Taxonomy" id="1076179"/>
    <lineage>
        <taxon>unclassified sequences</taxon>
        <taxon>metagenomes</taxon>
        <taxon>ecological metagenomes</taxon>
    </lineage>
</organism>
<gene>
    <name evidence="1" type="ORF">SDC9_181548</name>
</gene>
<name>A0A645H6D5_9ZZZZ</name>
<evidence type="ECO:0000313" key="1">
    <source>
        <dbReference type="EMBL" id="MPN34056.1"/>
    </source>
</evidence>
<proteinExistence type="predicted"/>
<sequence length="84" mass="9131">MYFRTGLHLGLGIDAVRGKELYVLFGAIGSHGLGGVLEIAKAPLFGFSDPRRVIAVAIEDDAAVLLDYVLKQGVKVFIEILRLF</sequence>